<comment type="caution">
    <text evidence="2">The sequence shown here is derived from an EMBL/GenBank/DDBJ whole genome shotgun (WGS) entry which is preliminary data.</text>
</comment>
<dbReference type="EMBL" id="JAVLVU010000001">
    <property type="protein sequence ID" value="MDT3401187.1"/>
    <property type="molecule type" value="Genomic_DNA"/>
</dbReference>
<keyword evidence="1" id="KW-0812">Transmembrane</keyword>
<accession>A0ABU3GN69</accession>
<evidence type="ECO:0000313" key="3">
    <source>
        <dbReference type="Proteomes" id="UP001258315"/>
    </source>
</evidence>
<organism evidence="2 3">
    <name type="scientific">Mucilaginibacter terrae</name>
    <dbReference type="NCBI Taxonomy" id="1955052"/>
    <lineage>
        <taxon>Bacteria</taxon>
        <taxon>Pseudomonadati</taxon>
        <taxon>Bacteroidota</taxon>
        <taxon>Sphingobacteriia</taxon>
        <taxon>Sphingobacteriales</taxon>
        <taxon>Sphingobacteriaceae</taxon>
        <taxon>Mucilaginibacter</taxon>
    </lineage>
</organism>
<protein>
    <submittedName>
        <fullName evidence="2">Uncharacterized protein</fullName>
    </submittedName>
</protein>
<name>A0ABU3GN69_9SPHI</name>
<keyword evidence="1" id="KW-1133">Transmembrane helix</keyword>
<reference evidence="3" key="1">
    <citation type="submission" date="2023-07" db="EMBL/GenBank/DDBJ databases">
        <title>Functional and genomic diversity of the sorghum phyllosphere microbiome.</title>
        <authorList>
            <person name="Shade A."/>
        </authorList>
    </citation>
    <scope>NUCLEOTIDE SEQUENCE [LARGE SCALE GENOMIC DNA]</scope>
    <source>
        <strain evidence="3">SORGH_AS_0422</strain>
    </source>
</reference>
<evidence type="ECO:0000313" key="2">
    <source>
        <dbReference type="EMBL" id="MDT3401187.1"/>
    </source>
</evidence>
<sequence>MWHLSKHFKISLLNDLVTYILSLYEYGLIAHFVKINFRNMSLTLYPYSTVITFLWPYQQRLYFKEKTKVYNIKGTNAAGDTSRTT</sequence>
<dbReference type="Proteomes" id="UP001258315">
    <property type="component" value="Unassembled WGS sequence"/>
</dbReference>
<feature type="transmembrane region" description="Helical" evidence="1">
    <location>
        <begin position="12"/>
        <end position="33"/>
    </location>
</feature>
<gene>
    <name evidence="2" type="ORF">QE417_000259</name>
</gene>
<evidence type="ECO:0000256" key="1">
    <source>
        <dbReference type="SAM" id="Phobius"/>
    </source>
</evidence>
<keyword evidence="1" id="KW-0472">Membrane</keyword>
<keyword evidence="3" id="KW-1185">Reference proteome</keyword>
<proteinExistence type="predicted"/>